<dbReference type="InterPro" id="IPR000833">
    <property type="entry name" value="A-amylase_inhib"/>
</dbReference>
<feature type="disulfide bond" evidence="4">
    <location>
        <begin position="41"/>
        <end position="57"/>
    </location>
</feature>
<feature type="signal peptide" evidence="5">
    <location>
        <begin position="1"/>
        <end position="30"/>
    </location>
</feature>
<proteinExistence type="predicted"/>
<dbReference type="Pfam" id="PF01356">
    <property type="entry name" value="A_amylase_inhib"/>
    <property type="match status" value="1"/>
</dbReference>
<evidence type="ECO:0000256" key="1">
    <source>
        <dbReference type="ARBA" id="ARBA00022579"/>
    </source>
</evidence>
<keyword evidence="2 4" id="KW-1015">Disulfide bond</keyword>
<evidence type="ECO:0000256" key="2">
    <source>
        <dbReference type="ARBA" id="ARBA00023157"/>
    </source>
</evidence>
<comment type="function">
    <text evidence="3">Inhibits mammalian alpha-amylases specifically but has no action on plant and microbial alpha-amylases.</text>
</comment>
<accession>Q9LBQ8</accession>
<protein>
    <recommendedName>
        <fullName evidence="3">Alpha-amylase inhibitor</fullName>
    </recommendedName>
</protein>
<organism evidence="6">
    <name type="scientific">Streptomyces corchorusii</name>
    <name type="common">Streptomyces chibaensis</name>
    <dbReference type="NCBI Taxonomy" id="1903"/>
    <lineage>
        <taxon>Bacteria</taxon>
        <taxon>Bacillati</taxon>
        <taxon>Actinomycetota</taxon>
        <taxon>Actinomycetes</taxon>
        <taxon>Kitasatosporales</taxon>
        <taxon>Streptomycetaceae</taxon>
        <taxon>Streptomyces</taxon>
    </lineage>
</organism>
<feature type="chain" id="PRO_5038695990" description="Alpha-amylase inhibitor" evidence="5">
    <location>
        <begin position="31"/>
        <end position="106"/>
    </location>
</feature>
<gene>
    <name evidence="6" type="primary">paim</name>
</gene>
<evidence type="ECO:0000256" key="4">
    <source>
        <dbReference type="PIRSR" id="PIRSR001658-50"/>
    </source>
</evidence>
<dbReference type="AlphaFoldDB" id="Q9LBQ8"/>
<name>Q9LBQ8_STRCK</name>
<dbReference type="SMART" id="SM00783">
    <property type="entry name" value="A_amylase_inhib"/>
    <property type="match status" value="1"/>
</dbReference>
<dbReference type="EMBL" id="AB038012">
    <property type="protein sequence ID" value="BAA90724.1"/>
    <property type="molecule type" value="Genomic_DNA"/>
</dbReference>
<evidence type="ECO:0000256" key="5">
    <source>
        <dbReference type="SAM" id="SignalP"/>
    </source>
</evidence>
<dbReference type="SMR" id="Q9LBQ8"/>
<evidence type="ECO:0000313" key="6">
    <source>
        <dbReference type="EMBL" id="BAA90724.1"/>
    </source>
</evidence>
<evidence type="ECO:0000256" key="3">
    <source>
        <dbReference type="PIRNR" id="PIRNR001658"/>
    </source>
</evidence>
<keyword evidence="5" id="KW-0732">Signal</keyword>
<dbReference type="InterPro" id="IPR036379">
    <property type="entry name" value="A-amylase_inhib_sf"/>
</dbReference>
<reference evidence="6" key="1">
    <citation type="journal article" date="2000" name="J. Biosci. Bioeng.">
        <title>Cloning and secretive expression of the gene encoding the proteinaceous alpha-amylase inhibitor paim from Streptomyces corchorusii.</title>
        <authorList>
            <person name="Sumitani J."/>
            <person name="Tsujimoto Y."/>
            <person name="Kawaguchi T."/>
            <person name="Arai M."/>
        </authorList>
    </citation>
    <scope>NUCLEOTIDE SEQUENCE</scope>
</reference>
<feature type="disulfide bond" evidence="4">
    <location>
        <begin position="75"/>
        <end position="103"/>
    </location>
</feature>
<dbReference type="Gene3D" id="2.60.40.20">
    <property type="entry name" value="Alpha-amylase inhibitor"/>
    <property type="match status" value="1"/>
</dbReference>
<sequence length="106" mass="10841">MYFRTKGIAVSASVFTALMWPLGVASSAAAQSDASEPAPACVVMYESWRYTTAANNCADTVSVSVAYQDGATGPCATLPPGAVTTVGEGYLGEHGHPDHLALCPSS</sequence>
<dbReference type="SUPFAM" id="SSF49498">
    <property type="entry name" value="alpha-Amylase inhibitor tendamistat"/>
    <property type="match status" value="1"/>
</dbReference>
<dbReference type="PIRSF" id="PIRSF001658">
    <property type="entry name" value="Amylase_inhib"/>
    <property type="match status" value="1"/>
</dbReference>
<keyword evidence="1 3" id="KW-0022">Alpha-amylase inhibitor</keyword>
<dbReference type="GO" id="GO:0015066">
    <property type="term" value="F:alpha-amylase inhibitor activity"/>
    <property type="evidence" value="ECO:0007669"/>
    <property type="project" value="UniProtKB-UniRule"/>
</dbReference>